<comment type="caution">
    <text evidence="10">The sequence shown here is derived from an EMBL/GenBank/DDBJ whole genome shotgun (WGS) entry which is preliminary data.</text>
</comment>
<name>A0AAV5U021_9BILA</name>
<keyword evidence="5 7" id="KW-0234">DNA repair</keyword>
<comment type="subunit">
    <text evidence="7">Component of the SMC5-SMC6 complex.</text>
</comment>
<dbReference type="GO" id="GO:0006310">
    <property type="term" value="P:DNA recombination"/>
    <property type="evidence" value="ECO:0007669"/>
    <property type="project" value="UniProtKB-UniRule"/>
</dbReference>
<evidence type="ECO:0000259" key="9">
    <source>
        <dbReference type="Pfam" id="PF08743"/>
    </source>
</evidence>
<feature type="region of interest" description="Disordered" evidence="8">
    <location>
        <begin position="343"/>
        <end position="363"/>
    </location>
</feature>
<feature type="domain" description="Non-structural maintenance of chromosome element 4 C-terminal" evidence="9">
    <location>
        <begin position="294"/>
        <end position="396"/>
    </location>
</feature>
<feature type="region of interest" description="Disordered" evidence="8">
    <location>
        <begin position="231"/>
        <end position="270"/>
    </location>
</feature>
<dbReference type="Proteomes" id="UP001432027">
    <property type="component" value="Unassembled WGS sequence"/>
</dbReference>
<sequence length="398" mass="45415">MADDGSNYDDEERELEEVFVLTGEQKKAAKRMTQFAEEKDPNAAYKERSEMREQYYTMSSKVADATRELKETGQTELMDDDNNEMEGILTKGKEFYSKIGASTKEIACDAELMLNMGQLLLAGAQKLQKAHIQKVLRPKEFAEKIRDSSRLCNQEPIKLISCDPATSDLLDDSEDEDYYRPRNASKRLPEGVENDGLMAATAWAALGRKHCSYLKIPPTLSYFRPLLHDTAPLPKQPKEKKERLPKEDKSKAKLITLSEKDKNHDDPDQSVTRELDCIRKSLKREMKKQRTRSIPYYWFVIDPTDFSKSVENMFYTSFLVKDNHIKIEIDQQKGIPMIVMQSGDGEEDVPPTTPLRAPSNTSAGLNCESTQQAIVGFAYDIWEGMIECLNITEAVIRR</sequence>
<reference evidence="10" key="1">
    <citation type="submission" date="2023-10" db="EMBL/GenBank/DDBJ databases">
        <title>Genome assembly of Pristionchus species.</title>
        <authorList>
            <person name="Yoshida K."/>
            <person name="Sommer R.J."/>
        </authorList>
    </citation>
    <scope>NUCLEOTIDE SEQUENCE</scope>
    <source>
        <strain evidence="10">RS0144</strain>
    </source>
</reference>
<evidence type="ECO:0000256" key="4">
    <source>
        <dbReference type="ARBA" id="ARBA00023172"/>
    </source>
</evidence>
<proteinExistence type="inferred from homology"/>
<dbReference type="GO" id="GO:0006281">
    <property type="term" value="P:DNA repair"/>
    <property type="evidence" value="ECO:0007669"/>
    <property type="project" value="UniProtKB-UniRule"/>
</dbReference>
<dbReference type="EMBL" id="BTSX01000005">
    <property type="protein sequence ID" value="GMT00184.1"/>
    <property type="molecule type" value="Genomic_DNA"/>
</dbReference>
<gene>
    <name evidence="10" type="ORF">PENTCL1PPCAC_22358</name>
</gene>
<dbReference type="PANTHER" id="PTHR16140">
    <property type="entry name" value="NON-STRUCTURAL MAINTENANCE OF CHROMOSOMES ELEMENT 4"/>
    <property type="match status" value="1"/>
</dbReference>
<keyword evidence="4 7" id="KW-0233">DNA recombination</keyword>
<dbReference type="InterPro" id="IPR014854">
    <property type="entry name" value="Nse4_C"/>
</dbReference>
<comment type="similarity">
    <text evidence="2 7">Belongs to the NSE4 family.</text>
</comment>
<dbReference type="InterPro" id="IPR027786">
    <property type="entry name" value="Nse4/EID"/>
</dbReference>
<keyword evidence="3 7" id="KW-0227">DNA damage</keyword>
<dbReference type="GO" id="GO:0005634">
    <property type="term" value="C:nucleus"/>
    <property type="evidence" value="ECO:0007669"/>
    <property type="project" value="UniProtKB-SubCell"/>
</dbReference>
<comment type="subcellular location">
    <subcellularLocation>
        <location evidence="1 7">Nucleus</location>
    </subcellularLocation>
</comment>
<dbReference type="AlphaFoldDB" id="A0AAV5U021"/>
<accession>A0AAV5U021</accession>
<keyword evidence="11" id="KW-1185">Reference proteome</keyword>
<feature type="compositionally biased region" description="Basic and acidic residues" evidence="8">
    <location>
        <begin position="236"/>
        <end position="251"/>
    </location>
</feature>
<evidence type="ECO:0000256" key="5">
    <source>
        <dbReference type="ARBA" id="ARBA00023204"/>
    </source>
</evidence>
<protein>
    <recommendedName>
        <fullName evidence="7">Non-structural maintenance of chromosomes element 4</fullName>
    </recommendedName>
</protein>
<evidence type="ECO:0000256" key="6">
    <source>
        <dbReference type="ARBA" id="ARBA00023242"/>
    </source>
</evidence>
<feature type="compositionally biased region" description="Basic and acidic residues" evidence="8">
    <location>
        <begin position="258"/>
        <end position="270"/>
    </location>
</feature>
<evidence type="ECO:0000313" key="10">
    <source>
        <dbReference type="EMBL" id="GMT00184.1"/>
    </source>
</evidence>
<organism evidence="10 11">
    <name type="scientific">Pristionchus entomophagus</name>
    <dbReference type="NCBI Taxonomy" id="358040"/>
    <lineage>
        <taxon>Eukaryota</taxon>
        <taxon>Metazoa</taxon>
        <taxon>Ecdysozoa</taxon>
        <taxon>Nematoda</taxon>
        <taxon>Chromadorea</taxon>
        <taxon>Rhabditida</taxon>
        <taxon>Rhabditina</taxon>
        <taxon>Diplogasteromorpha</taxon>
        <taxon>Diplogasteroidea</taxon>
        <taxon>Neodiplogasteridae</taxon>
        <taxon>Pristionchus</taxon>
    </lineage>
</organism>
<evidence type="ECO:0000256" key="1">
    <source>
        <dbReference type="ARBA" id="ARBA00004123"/>
    </source>
</evidence>
<evidence type="ECO:0000256" key="2">
    <source>
        <dbReference type="ARBA" id="ARBA00008997"/>
    </source>
</evidence>
<dbReference type="PANTHER" id="PTHR16140:SF0">
    <property type="entry name" value="NON-STRUCTURAL MAINTENANCE OF CHROMOSOMES ELEMENT 4"/>
    <property type="match status" value="1"/>
</dbReference>
<evidence type="ECO:0000256" key="7">
    <source>
        <dbReference type="RuleBase" id="RU365071"/>
    </source>
</evidence>
<evidence type="ECO:0000313" key="11">
    <source>
        <dbReference type="Proteomes" id="UP001432027"/>
    </source>
</evidence>
<evidence type="ECO:0000256" key="3">
    <source>
        <dbReference type="ARBA" id="ARBA00022763"/>
    </source>
</evidence>
<keyword evidence="6 7" id="KW-0539">Nucleus</keyword>
<evidence type="ECO:0000256" key="8">
    <source>
        <dbReference type="SAM" id="MobiDB-lite"/>
    </source>
</evidence>
<dbReference type="Pfam" id="PF08743">
    <property type="entry name" value="Nse4_C"/>
    <property type="match status" value="1"/>
</dbReference>
<comment type="function">
    <text evidence="7">Component of the SMC5-SMC6 complex, that promotes sister chromatid alignment after DNA damage and facilitates double-stranded DNA breaks (DSBs) repair via homologous recombination between sister chromatids.</text>
</comment>
<dbReference type="GO" id="GO:0030915">
    <property type="term" value="C:Smc5-Smc6 complex"/>
    <property type="evidence" value="ECO:0007669"/>
    <property type="project" value="UniProtKB-UniRule"/>
</dbReference>